<dbReference type="Proteomes" id="UP000053927">
    <property type="component" value="Unassembled WGS sequence"/>
</dbReference>
<dbReference type="EMBL" id="JH687402">
    <property type="protein sequence ID" value="EIM79701.1"/>
    <property type="molecule type" value="Genomic_DNA"/>
</dbReference>
<dbReference type="AlphaFoldDB" id="R7RWF9"/>
<dbReference type="RefSeq" id="XP_007311272.1">
    <property type="nucleotide sequence ID" value="XM_007311210.1"/>
</dbReference>
<reference evidence="2" key="1">
    <citation type="journal article" date="2012" name="Science">
        <title>The Paleozoic origin of enzymatic lignin decomposition reconstructed from 31 fungal genomes.</title>
        <authorList>
            <person name="Floudas D."/>
            <person name="Binder M."/>
            <person name="Riley R."/>
            <person name="Barry K."/>
            <person name="Blanchette R.A."/>
            <person name="Henrissat B."/>
            <person name="Martinez A.T."/>
            <person name="Otillar R."/>
            <person name="Spatafora J.W."/>
            <person name="Yadav J.S."/>
            <person name="Aerts A."/>
            <person name="Benoit I."/>
            <person name="Boyd A."/>
            <person name="Carlson A."/>
            <person name="Copeland A."/>
            <person name="Coutinho P.M."/>
            <person name="de Vries R.P."/>
            <person name="Ferreira P."/>
            <person name="Findley K."/>
            <person name="Foster B."/>
            <person name="Gaskell J."/>
            <person name="Glotzer D."/>
            <person name="Gorecki P."/>
            <person name="Heitman J."/>
            <person name="Hesse C."/>
            <person name="Hori C."/>
            <person name="Igarashi K."/>
            <person name="Jurgens J.A."/>
            <person name="Kallen N."/>
            <person name="Kersten P."/>
            <person name="Kohler A."/>
            <person name="Kuees U."/>
            <person name="Kumar T.K.A."/>
            <person name="Kuo A."/>
            <person name="LaButti K."/>
            <person name="Larrondo L.F."/>
            <person name="Lindquist E."/>
            <person name="Ling A."/>
            <person name="Lombard V."/>
            <person name="Lucas S."/>
            <person name="Lundell T."/>
            <person name="Martin R."/>
            <person name="McLaughlin D.J."/>
            <person name="Morgenstern I."/>
            <person name="Morin E."/>
            <person name="Murat C."/>
            <person name="Nagy L.G."/>
            <person name="Nolan M."/>
            <person name="Ohm R.A."/>
            <person name="Patyshakuliyeva A."/>
            <person name="Rokas A."/>
            <person name="Ruiz-Duenas F.J."/>
            <person name="Sabat G."/>
            <person name="Salamov A."/>
            <person name="Samejima M."/>
            <person name="Schmutz J."/>
            <person name="Slot J.C."/>
            <person name="St John F."/>
            <person name="Stenlid J."/>
            <person name="Sun H."/>
            <person name="Sun S."/>
            <person name="Syed K."/>
            <person name="Tsang A."/>
            <person name="Wiebenga A."/>
            <person name="Young D."/>
            <person name="Pisabarro A."/>
            <person name="Eastwood D.C."/>
            <person name="Martin F."/>
            <person name="Cullen D."/>
            <person name="Grigoriev I.V."/>
            <person name="Hibbett D.S."/>
        </authorList>
    </citation>
    <scope>NUCLEOTIDE SEQUENCE [LARGE SCALE GENOMIC DNA]</scope>
    <source>
        <strain evidence="2">FP-91666</strain>
    </source>
</reference>
<keyword evidence="2" id="KW-1185">Reference proteome</keyword>
<evidence type="ECO:0000313" key="1">
    <source>
        <dbReference type="EMBL" id="EIM79701.1"/>
    </source>
</evidence>
<dbReference type="GeneID" id="18804195"/>
<evidence type="ECO:0000313" key="2">
    <source>
        <dbReference type="Proteomes" id="UP000053927"/>
    </source>
</evidence>
<organism evidence="1 2">
    <name type="scientific">Stereum hirsutum (strain FP-91666)</name>
    <name type="common">White-rot fungus</name>
    <dbReference type="NCBI Taxonomy" id="721885"/>
    <lineage>
        <taxon>Eukaryota</taxon>
        <taxon>Fungi</taxon>
        <taxon>Dikarya</taxon>
        <taxon>Basidiomycota</taxon>
        <taxon>Agaricomycotina</taxon>
        <taxon>Agaricomycetes</taxon>
        <taxon>Russulales</taxon>
        <taxon>Stereaceae</taxon>
        <taxon>Stereum</taxon>
    </lineage>
</organism>
<name>R7RWF9_STEHR</name>
<proteinExistence type="predicted"/>
<protein>
    <submittedName>
        <fullName evidence="1">Uncharacterized protein</fullName>
    </submittedName>
</protein>
<gene>
    <name evidence="1" type="ORF">STEHIDRAFT_173034</name>
</gene>
<sequence length="132" mass="14048">MPHPSLASSTSSPRIVTCPANIHPPYPNKVLHQFLAHRLLSSPPVHNQLLIIYESPLKLSNPRRQRLDAPTSIIPNYAGAKLTTGAEFELKVCGMVPNTRGGDLELLGPKILGSCSSMRRVVGFGGDGSAGG</sequence>
<dbReference type="KEGG" id="shs:STEHIDRAFT_173034"/>
<accession>R7RWF9</accession>